<dbReference type="EMBL" id="BAAAUF010000102">
    <property type="protein sequence ID" value="GAA3078002.1"/>
    <property type="molecule type" value="Genomic_DNA"/>
</dbReference>
<name>A0ABP6M886_9ACTN</name>
<comment type="caution">
    <text evidence="1">The sequence shown here is derived from an EMBL/GenBank/DDBJ whole genome shotgun (WGS) entry which is preliminary data.</text>
</comment>
<evidence type="ECO:0000313" key="2">
    <source>
        <dbReference type="Proteomes" id="UP001501532"/>
    </source>
</evidence>
<sequence length="673" mass="74169">MLAEEFFGRQHAGHPTLFYVDDDVEQELRHGYGIDQPLVPCVGKFLRLGTAEPYSALEDFRWRKRQQDKNGVPAFLPLLACSVMAACRMVNDQNHRATAYHARFSELLTGDEKRLGSQHYEPISRMWQVLASWQFSQRGARGLCTIPAPADLPSNRSMIGFAQSQALLSGADRSFMPKFFRSLREHGTTWPLSGETLLAQIEIRGMEQHFSKGFRNALQEEFRSFLAKLIGNYAASWDGSDELVPTGVTRAELLVRLDAGRLSWVARLRSAEQKERIELKGGVVLEQLGDSAYYEVTGLPAPSADTLGRGIRRDGDDLVLSRPSSSVLVLARDDVLGVWASTDGFRPGEAHVVLAAPTAQRNVQRVLDKAATTGRNADTSRLAWVPQGWSMHKPVIFDDAVTLRRALQEVQGAVSLLQPPAQFKLRLEGGLKLAPSLDPHLYLRGGEPQVVLPDAMAGTLLVDGKERPELRKAIAAGRPVPLAVLRLEPGRHAVSYAEVEIGFATADRAVVEPKMTKVCGFTVVDGKASESSSLLVEQILPTGITGADCMGATAQSTAAVMELCRRDADEVLFAAADGRLWTLQAPQQPDWWMQRLPDTPAPLRFEADFHGIGGWLLERRSGRWKGRPVNPGTPKPRTAGNPRAWARAVLNAQQASTERSWAEYVQAAKELER</sequence>
<dbReference type="Proteomes" id="UP001501532">
    <property type="component" value="Unassembled WGS sequence"/>
</dbReference>
<reference evidence="2" key="1">
    <citation type="journal article" date="2019" name="Int. J. Syst. Evol. Microbiol.">
        <title>The Global Catalogue of Microorganisms (GCM) 10K type strain sequencing project: providing services to taxonomists for standard genome sequencing and annotation.</title>
        <authorList>
            <consortium name="The Broad Institute Genomics Platform"/>
            <consortium name="The Broad Institute Genome Sequencing Center for Infectious Disease"/>
            <person name="Wu L."/>
            <person name="Ma J."/>
        </authorList>
    </citation>
    <scope>NUCLEOTIDE SEQUENCE [LARGE SCALE GENOMIC DNA]</scope>
    <source>
        <strain evidence="2">JCM 9091</strain>
    </source>
</reference>
<gene>
    <name evidence="1" type="ORF">GCM10010448_69990</name>
</gene>
<proteinExistence type="predicted"/>
<protein>
    <submittedName>
        <fullName evidence="1">Uncharacterized protein</fullName>
    </submittedName>
</protein>
<accession>A0ABP6M886</accession>
<evidence type="ECO:0000313" key="1">
    <source>
        <dbReference type="EMBL" id="GAA3078002.1"/>
    </source>
</evidence>
<keyword evidence="2" id="KW-1185">Reference proteome</keyword>
<organism evidence="1 2">
    <name type="scientific">Streptomyces glomeratus</name>
    <dbReference type="NCBI Taxonomy" id="284452"/>
    <lineage>
        <taxon>Bacteria</taxon>
        <taxon>Bacillati</taxon>
        <taxon>Actinomycetota</taxon>
        <taxon>Actinomycetes</taxon>
        <taxon>Kitasatosporales</taxon>
        <taxon>Streptomycetaceae</taxon>
        <taxon>Streptomyces</taxon>
    </lineage>
</organism>